<evidence type="ECO:0000313" key="1">
    <source>
        <dbReference type="EMBL" id="KAL3961449.1"/>
    </source>
</evidence>
<reference evidence="1" key="1">
    <citation type="submission" date="2024-12" db="EMBL/GenBank/DDBJ databases">
        <title>Comparative genomics and development of molecular markers within Purpureocillium lilacinum and among Purpureocillium species.</title>
        <authorList>
            <person name="Yeh Z.-Y."/>
            <person name="Ni N.-T."/>
            <person name="Lo P.-H."/>
            <person name="Mushyakhwo K."/>
            <person name="Lin C.-F."/>
            <person name="Nai Y.-S."/>
        </authorList>
    </citation>
    <scope>NUCLEOTIDE SEQUENCE</scope>
    <source>
        <strain evidence="1">NCHU-NPUST-175</strain>
    </source>
</reference>
<dbReference type="Proteomes" id="UP001638806">
    <property type="component" value="Unassembled WGS sequence"/>
</dbReference>
<name>A0ACC4DZX8_PURLI</name>
<organism evidence="1 2">
    <name type="scientific">Purpureocillium lilacinum</name>
    <name type="common">Paecilomyces lilacinus</name>
    <dbReference type="NCBI Taxonomy" id="33203"/>
    <lineage>
        <taxon>Eukaryota</taxon>
        <taxon>Fungi</taxon>
        <taxon>Dikarya</taxon>
        <taxon>Ascomycota</taxon>
        <taxon>Pezizomycotina</taxon>
        <taxon>Sordariomycetes</taxon>
        <taxon>Hypocreomycetidae</taxon>
        <taxon>Hypocreales</taxon>
        <taxon>Ophiocordycipitaceae</taxon>
        <taxon>Purpureocillium</taxon>
    </lineage>
</organism>
<evidence type="ECO:0000313" key="2">
    <source>
        <dbReference type="Proteomes" id="UP001638806"/>
    </source>
</evidence>
<comment type="caution">
    <text evidence="1">The sequence shown here is derived from an EMBL/GenBank/DDBJ whole genome shotgun (WGS) entry which is preliminary data.</text>
</comment>
<proteinExistence type="predicted"/>
<sequence>MPRQGNPPPPRSSEGWSDLRISAAVSYLGAVLKEALILMPLPHTYILESQVIYPDDCRILSLRITPFSTLVLLNAIPWFSHSTSPHLHHHLTFTALTTHHHRHAPAPDRSALSPRAIVRDLWTTTLGLPAALLDPADPDPDPDSDSNGSSGPLVLPGLDGETESAAGVENEEPALPSSFRIGALAQSVIALAGLTAALVDATRAPASTKLDTETAADAKPGDAPQPASASSPPASAPDTRSSNNNNNSSAARQQGSNCEGRIRLPKVTVPLRHAVAEFHSERIYTLTAPSQSSSSPSATASSSLPSSAPAPAPPTSVHGPVGGLYATPLDGSAVRIHDALPNHARAALDLLGLGGGGDDASKSKDKQHGTDGDSKDDEGHGVGSVSREDIARRVALHTSAQLEHLAHDTPSGAVLYALRSYKQWDAHPQAAHTPDTPILIRRISSPSSSSSGPKPLPPAPNPSPSPSLSSQQGDNPQQQNQQHHHHHPHGCLSGLRVLELSRIIAAPTAGRTLAAHSASILWLTSPTLPSLPALDVDLSRGKRTIQLDLSDPAQRDTLHALTSSSRGTARAASPRARGLSPEALARVNPHIVVANLSAFGPEGPWAGRRGFDSLVQTCTGMNVSEAAHRAGRDDDDERGHGSEDHREEDTGAADQQGGHGTAPAALPMPCQALDHASGHLLASGICTALHRRATHGGAYTVDVSLAATARYLRSLGQYSRARASPPRLRRAA</sequence>
<keyword evidence="2" id="KW-1185">Reference proteome</keyword>
<accession>A0ACC4DZX8</accession>
<gene>
    <name evidence="1" type="ORF">ACCO45_002972</name>
</gene>
<protein>
    <submittedName>
        <fullName evidence="1">Uncharacterized protein</fullName>
    </submittedName>
</protein>
<dbReference type="EMBL" id="JBGNUJ010000003">
    <property type="protein sequence ID" value="KAL3961449.1"/>
    <property type="molecule type" value="Genomic_DNA"/>
</dbReference>